<evidence type="ECO:0008006" key="5">
    <source>
        <dbReference type="Google" id="ProtNLM"/>
    </source>
</evidence>
<gene>
    <name evidence="3" type="ORF">WCD41_23485</name>
</gene>
<keyword evidence="2" id="KW-1133">Transmembrane helix</keyword>
<evidence type="ECO:0000256" key="1">
    <source>
        <dbReference type="SAM" id="MobiDB-lite"/>
    </source>
</evidence>
<evidence type="ECO:0000256" key="2">
    <source>
        <dbReference type="SAM" id="Phobius"/>
    </source>
</evidence>
<feature type="transmembrane region" description="Helical" evidence="2">
    <location>
        <begin position="20"/>
        <end position="41"/>
    </location>
</feature>
<keyword evidence="2" id="KW-0472">Membrane</keyword>
<proteinExistence type="predicted"/>
<accession>A0ABU8NAK5</accession>
<comment type="caution">
    <text evidence="3">The sequence shown here is derived from an EMBL/GenBank/DDBJ whole genome shotgun (WGS) entry which is preliminary data.</text>
</comment>
<keyword evidence="2" id="KW-0812">Transmembrane</keyword>
<dbReference type="RefSeq" id="WP_337716992.1">
    <property type="nucleotide sequence ID" value="NZ_JBBEGL010000006.1"/>
</dbReference>
<organism evidence="3 4">
    <name type="scientific">Actinomycetospora aeridis</name>
    <dbReference type="NCBI Taxonomy" id="3129231"/>
    <lineage>
        <taxon>Bacteria</taxon>
        <taxon>Bacillati</taxon>
        <taxon>Actinomycetota</taxon>
        <taxon>Actinomycetes</taxon>
        <taxon>Pseudonocardiales</taxon>
        <taxon>Pseudonocardiaceae</taxon>
        <taxon>Actinomycetospora</taxon>
    </lineage>
</organism>
<name>A0ABU8NAK5_9PSEU</name>
<dbReference type="Proteomes" id="UP001370100">
    <property type="component" value="Unassembled WGS sequence"/>
</dbReference>
<feature type="compositionally biased region" description="Low complexity" evidence="1">
    <location>
        <begin position="90"/>
        <end position="105"/>
    </location>
</feature>
<keyword evidence="4" id="KW-1185">Reference proteome</keyword>
<feature type="region of interest" description="Disordered" evidence="1">
    <location>
        <begin position="65"/>
        <end position="105"/>
    </location>
</feature>
<dbReference type="EMBL" id="JBBEGL010000006">
    <property type="protein sequence ID" value="MEJ2889443.1"/>
    <property type="molecule type" value="Genomic_DNA"/>
</dbReference>
<sequence length="105" mass="10306">MSPAGALRGTTRLLDGLLTVVLRALGWTLGLVGAGFVLWFASNVIAPIPAVAATREVQLASVATPHVAAGPPNPHPTGLAAGEEAGGTDSGSTDTGSTDTGSTDT</sequence>
<evidence type="ECO:0000313" key="3">
    <source>
        <dbReference type="EMBL" id="MEJ2889443.1"/>
    </source>
</evidence>
<protein>
    <recommendedName>
        <fullName evidence="5">DUF3566 domain-containing protein</fullName>
    </recommendedName>
</protein>
<evidence type="ECO:0000313" key="4">
    <source>
        <dbReference type="Proteomes" id="UP001370100"/>
    </source>
</evidence>
<reference evidence="3 4" key="1">
    <citation type="submission" date="2024-03" db="EMBL/GenBank/DDBJ databases">
        <title>Actinomycetospora sp. OC33-EN06, a novel actinomycete isolated from wild orchid (Aerides multiflora).</title>
        <authorList>
            <person name="Suriyachadkun C."/>
        </authorList>
    </citation>
    <scope>NUCLEOTIDE SEQUENCE [LARGE SCALE GENOMIC DNA]</scope>
    <source>
        <strain evidence="3 4">OC33-EN06</strain>
    </source>
</reference>
<feature type="non-terminal residue" evidence="3">
    <location>
        <position position="105"/>
    </location>
</feature>